<dbReference type="InterPro" id="IPR042855">
    <property type="entry name" value="V_SNARE_CC"/>
</dbReference>
<dbReference type="SUPFAM" id="SSF58038">
    <property type="entry name" value="SNARE fusion complex"/>
    <property type="match status" value="1"/>
</dbReference>
<dbReference type="PANTHER" id="PTHR45701">
    <property type="entry name" value="SYNAPTOBREVIN FAMILY MEMBER"/>
    <property type="match status" value="1"/>
</dbReference>
<evidence type="ECO:0000313" key="3">
    <source>
        <dbReference type="EMBL" id="QHT24975.1"/>
    </source>
</evidence>
<dbReference type="Pfam" id="PF00957">
    <property type="entry name" value="Synaptobrevin"/>
    <property type="match status" value="1"/>
</dbReference>
<dbReference type="GO" id="GO:0016020">
    <property type="term" value="C:membrane"/>
    <property type="evidence" value="ECO:0007669"/>
    <property type="project" value="InterPro"/>
</dbReference>
<dbReference type="PRINTS" id="PR00219">
    <property type="entry name" value="SYNAPTOBREVN"/>
</dbReference>
<proteinExistence type="predicted"/>
<keyword evidence="1" id="KW-0472">Membrane</keyword>
<dbReference type="EMBL" id="MN739752">
    <property type="protein sequence ID" value="QHT24975.1"/>
    <property type="molecule type" value="Genomic_DNA"/>
</dbReference>
<dbReference type="InterPro" id="IPR001388">
    <property type="entry name" value="Synaptobrevin-like"/>
</dbReference>
<name>A0A6C0EC70_9ZZZZ</name>
<evidence type="ECO:0000256" key="1">
    <source>
        <dbReference type="SAM" id="Phobius"/>
    </source>
</evidence>
<feature type="domain" description="V-SNARE coiled-coil homology" evidence="2">
    <location>
        <begin position="32"/>
        <end position="92"/>
    </location>
</feature>
<protein>
    <recommendedName>
        <fullName evidence="2">V-SNARE coiled-coil homology domain-containing protein</fullName>
    </recommendedName>
</protein>
<dbReference type="Gene3D" id="1.20.5.110">
    <property type="match status" value="1"/>
</dbReference>
<dbReference type="GO" id="GO:0016192">
    <property type="term" value="P:vesicle-mediated transport"/>
    <property type="evidence" value="ECO:0007669"/>
    <property type="project" value="InterPro"/>
</dbReference>
<accession>A0A6C0EC70</accession>
<feature type="transmembrane region" description="Helical" evidence="1">
    <location>
        <begin position="96"/>
        <end position="118"/>
    </location>
</feature>
<evidence type="ECO:0000259" key="2">
    <source>
        <dbReference type="PROSITE" id="PS50892"/>
    </source>
</evidence>
<dbReference type="AlphaFoldDB" id="A0A6C0EC70"/>
<dbReference type="InterPro" id="IPR016444">
    <property type="entry name" value="Synaptobrevin/VAMP"/>
</dbReference>
<reference evidence="3" key="1">
    <citation type="journal article" date="2020" name="Nature">
        <title>Giant virus diversity and host interactions through global metagenomics.</title>
        <authorList>
            <person name="Schulz F."/>
            <person name="Roux S."/>
            <person name="Paez-Espino D."/>
            <person name="Jungbluth S."/>
            <person name="Walsh D.A."/>
            <person name="Denef V.J."/>
            <person name="McMahon K.D."/>
            <person name="Konstantinidis K.T."/>
            <person name="Eloe-Fadrosh E.A."/>
            <person name="Kyrpides N.C."/>
            <person name="Woyke T."/>
        </authorList>
    </citation>
    <scope>NUCLEOTIDE SEQUENCE</scope>
    <source>
        <strain evidence="3">GVMAG-M-3300023179-150</strain>
    </source>
</reference>
<sequence length="123" mass="14178">MSDKVPLFKDSYDSINNTYGSNTNLSKQEDTKIKETRAQVDQVVVVMKENVIKVMDRDAKLNDLEDKSEALRDGAARFENTARKLKWSYCKKNAKFWIILILVILIFIVIIAAIASQYSRHHN</sequence>
<keyword evidence="1" id="KW-0812">Transmembrane</keyword>
<organism evidence="3">
    <name type="scientific">viral metagenome</name>
    <dbReference type="NCBI Taxonomy" id="1070528"/>
    <lineage>
        <taxon>unclassified sequences</taxon>
        <taxon>metagenomes</taxon>
        <taxon>organismal metagenomes</taxon>
    </lineage>
</organism>
<keyword evidence="1" id="KW-1133">Transmembrane helix</keyword>
<dbReference type="PROSITE" id="PS50892">
    <property type="entry name" value="V_SNARE"/>
    <property type="match status" value="1"/>
</dbReference>